<gene>
    <name evidence="4" type="ORF">LOD99_10349</name>
</gene>
<proteinExistence type="inferred from homology"/>
<dbReference type="GO" id="GO:0005764">
    <property type="term" value="C:lysosome"/>
    <property type="evidence" value="ECO:0007669"/>
    <property type="project" value="TreeGrafter"/>
</dbReference>
<dbReference type="GO" id="GO:0045335">
    <property type="term" value="C:phagocytic vesicle"/>
    <property type="evidence" value="ECO:0007669"/>
    <property type="project" value="TreeGrafter"/>
</dbReference>
<dbReference type="EMBL" id="JAKMXF010000030">
    <property type="protein sequence ID" value="KAI6660669.1"/>
    <property type="molecule type" value="Genomic_DNA"/>
</dbReference>
<dbReference type="Gene3D" id="3.40.50.300">
    <property type="entry name" value="P-loop containing nucleotide triphosphate hydrolases"/>
    <property type="match status" value="1"/>
</dbReference>
<dbReference type="GO" id="GO:0090385">
    <property type="term" value="P:phagosome-lysosome fusion"/>
    <property type="evidence" value="ECO:0007669"/>
    <property type="project" value="TreeGrafter"/>
</dbReference>
<dbReference type="InterPro" id="IPR027417">
    <property type="entry name" value="P-loop_NTPase"/>
</dbReference>
<dbReference type="GO" id="GO:0005525">
    <property type="term" value="F:GTP binding"/>
    <property type="evidence" value="ECO:0007669"/>
    <property type="project" value="UniProtKB-KW"/>
</dbReference>
<dbReference type="AlphaFoldDB" id="A0AAV7KJB9"/>
<keyword evidence="3" id="KW-0342">GTP-binding</keyword>
<dbReference type="PROSITE" id="PS51419">
    <property type="entry name" value="RAB"/>
    <property type="match status" value="1"/>
</dbReference>
<evidence type="ECO:0000256" key="3">
    <source>
        <dbReference type="ARBA" id="ARBA00023134"/>
    </source>
</evidence>
<dbReference type="GO" id="GO:0003924">
    <property type="term" value="F:GTPase activity"/>
    <property type="evidence" value="ECO:0007669"/>
    <property type="project" value="InterPro"/>
</dbReference>
<dbReference type="InterPro" id="IPR001806">
    <property type="entry name" value="Small_GTPase"/>
</dbReference>
<dbReference type="SMART" id="SM00173">
    <property type="entry name" value="RAS"/>
    <property type="match status" value="1"/>
</dbReference>
<dbReference type="GO" id="GO:0005770">
    <property type="term" value="C:late endosome"/>
    <property type="evidence" value="ECO:0007669"/>
    <property type="project" value="TreeGrafter"/>
</dbReference>
<protein>
    <submittedName>
        <fullName evidence="4">Ras-related protein Rab-9B</fullName>
    </submittedName>
</protein>
<comment type="similarity">
    <text evidence="1">Belongs to the small GTPase superfamily. Rab family.</text>
</comment>
<dbReference type="Pfam" id="PF00071">
    <property type="entry name" value="Ras"/>
    <property type="match status" value="1"/>
</dbReference>
<name>A0AAV7KJB9_9METZ</name>
<dbReference type="CDD" id="cd00882">
    <property type="entry name" value="Ras_like_GTPase"/>
    <property type="match status" value="1"/>
</dbReference>
<dbReference type="PANTHER" id="PTHR47981:SF20">
    <property type="entry name" value="RAS-RELATED PROTEIN RAB-7A"/>
    <property type="match status" value="1"/>
</dbReference>
<evidence type="ECO:0000256" key="1">
    <source>
        <dbReference type="ARBA" id="ARBA00006270"/>
    </source>
</evidence>
<evidence type="ECO:0000313" key="5">
    <source>
        <dbReference type="Proteomes" id="UP001165289"/>
    </source>
</evidence>
<dbReference type="SMART" id="SM00175">
    <property type="entry name" value="RAB"/>
    <property type="match status" value="1"/>
</dbReference>
<dbReference type="Proteomes" id="UP001165289">
    <property type="component" value="Unassembled WGS sequence"/>
</dbReference>
<reference evidence="4 5" key="1">
    <citation type="journal article" date="2023" name="BMC Biol.">
        <title>The compact genome of the sponge Oopsacas minuta (Hexactinellida) is lacking key metazoan core genes.</title>
        <authorList>
            <person name="Santini S."/>
            <person name="Schenkelaars Q."/>
            <person name="Jourda C."/>
            <person name="Duchesne M."/>
            <person name="Belahbib H."/>
            <person name="Rocher C."/>
            <person name="Selva M."/>
            <person name="Riesgo A."/>
            <person name="Vervoort M."/>
            <person name="Leys S.P."/>
            <person name="Kodjabachian L."/>
            <person name="Le Bivic A."/>
            <person name="Borchiellini C."/>
            <person name="Claverie J.M."/>
            <person name="Renard E."/>
        </authorList>
    </citation>
    <scope>NUCLEOTIDE SEQUENCE [LARGE SCALE GENOMIC DNA]</scope>
    <source>
        <strain evidence="4">SPO-2</strain>
    </source>
</reference>
<dbReference type="PANTHER" id="PTHR47981">
    <property type="entry name" value="RAB FAMILY"/>
    <property type="match status" value="1"/>
</dbReference>
<keyword evidence="2" id="KW-0547">Nucleotide-binding</keyword>
<sequence length="200" mass="22827">MAYTPYIQFVGCNGVGKTTLIGKLSGHDVNTENTKPTIKSDYVNKQLIIGSGQDRRDVNVRLYDQQFDMFASPRSIFRQSDIIILVWSMDDTQTFRSIDEHLKSIYNIYDSHKHHRPDIVLCANKCDASRNDNEYKLCKAKYKIHFVAKTSARDGTGINLLESELCKILAVRFNIISEERQTDSVTVSIGPIPRPDFRCC</sequence>
<evidence type="ECO:0000256" key="2">
    <source>
        <dbReference type="ARBA" id="ARBA00022741"/>
    </source>
</evidence>
<organism evidence="4 5">
    <name type="scientific">Oopsacas minuta</name>
    <dbReference type="NCBI Taxonomy" id="111878"/>
    <lineage>
        <taxon>Eukaryota</taxon>
        <taxon>Metazoa</taxon>
        <taxon>Porifera</taxon>
        <taxon>Hexactinellida</taxon>
        <taxon>Hexasterophora</taxon>
        <taxon>Lyssacinosida</taxon>
        <taxon>Leucopsacidae</taxon>
        <taxon>Oopsacas</taxon>
    </lineage>
</organism>
<accession>A0AAV7KJB9</accession>
<evidence type="ECO:0000313" key="4">
    <source>
        <dbReference type="EMBL" id="KAI6660669.1"/>
    </source>
</evidence>
<keyword evidence="5" id="KW-1185">Reference proteome</keyword>
<comment type="caution">
    <text evidence="4">The sequence shown here is derived from an EMBL/GenBank/DDBJ whole genome shotgun (WGS) entry which is preliminary data.</text>
</comment>
<dbReference type="SUPFAM" id="SSF52540">
    <property type="entry name" value="P-loop containing nucleoside triphosphate hydrolases"/>
    <property type="match status" value="1"/>
</dbReference>